<dbReference type="Proteomes" id="UP000299102">
    <property type="component" value="Unassembled WGS sequence"/>
</dbReference>
<feature type="compositionally biased region" description="Polar residues" evidence="1">
    <location>
        <begin position="86"/>
        <end position="97"/>
    </location>
</feature>
<sequence>MVEWERDARHSAGPLSRCLTHLTHRAHERPARAFTHVTRTSLMRTHAHAHTRTHAHTYASLIFGDSYRFVRNTETSPSSKRRRHTSVGSPKSINGDNRSYRKYSPGQGQTAIPLASTTRCLPAGDSWTSGQMAIETVRARKPLHSVFSAAGLTILAINRRTRRRGGAAIARCARRLASGEARSASIVCRYFNPQTFKRGVRARRLTKFICIGTAPRADMRQLSETLAKRPGGRCEITFGRVGNIHSSPPRTNGYD</sequence>
<accession>A0A4C2AE32</accession>
<proteinExistence type="predicted"/>
<organism evidence="2 3">
    <name type="scientific">Eumeta variegata</name>
    <name type="common">Bagworm moth</name>
    <name type="synonym">Eumeta japonica</name>
    <dbReference type="NCBI Taxonomy" id="151549"/>
    <lineage>
        <taxon>Eukaryota</taxon>
        <taxon>Metazoa</taxon>
        <taxon>Ecdysozoa</taxon>
        <taxon>Arthropoda</taxon>
        <taxon>Hexapoda</taxon>
        <taxon>Insecta</taxon>
        <taxon>Pterygota</taxon>
        <taxon>Neoptera</taxon>
        <taxon>Endopterygota</taxon>
        <taxon>Lepidoptera</taxon>
        <taxon>Glossata</taxon>
        <taxon>Ditrysia</taxon>
        <taxon>Tineoidea</taxon>
        <taxon>Psychidae</taxon>
        <taxon>Oiketicinae</taxon>
        <taxon>Eumeta</taxon>
    </lineage>
</organism>
<evidence type="ECO:0000256" key="1">
    <source>
        <dbReference type="SAM" id="MobiDB-lite"/>
    </source>
</evidence>
<dbReference type="AlphaFoldDB" id="A0A4C2AE32"/>
<evidence type="ECO:0000313" key="3">
    <source>
        <dbReference type="Proteomes" id="UP000299102"/>
    </source>
</evidence>
<gene>
    <name evidence="2" type="ORF">EVAR_70591_1</name>
</gene>
<dbReference type="EMBL" id="BGZK01002907">
    <property type="protein sequence ID" value="GBP97255.1"/>
    <property type="molecule type" value="Genomic_DNA"/>
</dbReference>
<protein>
    <submittedName>
        <fullName evidence="2">Uncharacterized protein</fullName>
    </submittedName>
</protein>
<reference evidence="2 3" key="1">
    <citation type="journal article" date="2019" name="Commun. Biol.">
        <title>The bagworm genome reveals a unique fibroin gene that provides high tensile strength.</title>
        <authorList>
            <person name="Kono N."/>
            <person name="Nakamura H."/>
            <person name="Ohtoshi R."/>
            <person name="Tomita M."/>
            <person name="Numata K."/>
            <person name="Arakawa K."/>
        </authorList>
    </citation>
    <scope>NUCLEOTIDE SEQUENCE [LARGE SCALE GENOMIC DNA]</scope>
</reference>
<name>A0A4C2AE32_EUMVA</name>
<keyword evidence="3" id="KW-1185">Reference proteome</keyword>
<feature type="region of interest" description="Disordered" evidence="1">
    <location>
        <begin position="73"/>
        <end position="110"/>
    </location>
</feature>
<comment type="caution">
    <text evidence="2">The sequence shown here is derived from an EMBL/GenBank/DDBJ whole genome shotgun (WGS) entry which is preliminary data.</text>
</comment>
<evidence type="ECO:0000313" key="2">
    <source>
        <dbReference type="EMBL" id="GBP97255.1"/>
    </source>
</evidence>